<reference evidence="10" key="1">
    <citation type="submission" date="2025-08" db="UniProtKB">
        <authorList>
            <consortium name="RefSeq"/>
        </authorList>
    </citation>
    <scope>IDENTIFICATION</scope>
</reference>
<dbReference type="InterPro" id="IPR004835">
    <property type="entry name" value="Chitin_synth"/>
</dbReference>
<evidence type="ECO:0000256" key="2">
    <source>
        <dbReference type="ARBA" id="ARBA00012543"/>
    </source>
</evidence>
<keyword evidence="5 8" id="KW-1133">Transmembrane helix</keyword>
<accession>A0ABM1EXV9</accession>
<feature type="compositionally biased region" description="Acidic residues" evidence="7">
    <location>
        <begin position="850"/>
        <end position="871"/>
    </location>
</feature>
<keyword evidence="4 8" id="KW-0812">Transmembrane</keyword>
<evidence type="ECO:0000256" key="7">
    <source>
        <dbReference type="SAM" id="MobiDB-lite"/>
    </source>
</evidence>
<evidence type="ECO:0000313" key="10">
    <source>
        <dbReference type="RefSeq" id="XP_014677030.1"/>
    </source>
</evidence>
<dbReference type="RefSeq" id="XP_014677030.1">
    <property type="nucleotide sequence ID" value="XM_014821544.1"/>
</dbReference>
<evidence type="ECO:0000256" key="4">
    <source>
        <dbReference type="ARBA" id="ARBA00022692"/>
    </source>
</evidence>
<evidence type="ECO:0000256" key="6">
    <source>
        <dbReference type="ARBA" id="ARBA00023136"/>
    </source>
</evidence>
<gene>
    <name evidence="10" type="primary">LOC106816902</name>
</gene>
<name>A0ABM1EXV9_PRICU</name>
<keyword evidence="3" id="KW-0808">Transferase</keyword>
<evidence type="ECO:0000256" key="1">
    <source>
        <dbReference type="ARBA" id="ARBA00004141"/>
    </source>
</evidence>
<feature type="region of interest" description="Disordered" evidence="7">
    <location>
        <begin position="847"/>
        <end position="892"/>
    </location>
</feature>
<keyword evidence="3" id="KW-0328">Glycosyltransferase</keyword>
<evidence type="ECO:0000256" key="3">
    <source>
        <dbReference type="ARBA" id="ARBA00022676"/>
    </source>
</evidence>
<keyword evidence="9" id="KW-1185">Reference proteome</keyword>
<feature type="transmembrane region" description="Helical" evidence="8">
    <location>
        <begin position="601"/>
        <end position="626"/>
    </location>
</feature>
<feature type="compositionally biased region" description="Basic and acidic residues" evidence="7">
    <location>
        <begin position="881"/>
        <end position="890"/>
    </location>
</feature>
<feature type="transmembrane region" description="Helical" evidence="8">
    <location>
        <begin position="483"/>
        <end position="503"/>
    </location>
</feature>
<sequence length="976" mass="111106">MKEIMPGYLDWNWAEVRFDGLAPVDKLTVGIELLVCIALIASHIRITSHIWFPACERLAKTIKLFQKPSHCSVLADVDLALNRRRDDGILVKAVKIPNDGNSDDLENAIPNENQASDEHLYYVRPEDGDAPGQANVQEDGVPVNNSYYSSGIDSDKSTIPKVYFCATMWHESTNEIKQILKSILRSDQDQNARRCAIKYLDVVDKDYYEFEVIPVAQDGSTVLPSAIKHPQDDESDEENISLDDLQNPDWITDDCMKYGVYTNLDEDEVIFWNGLIDLYLYPLTQRGRGRAPTQRSVKVNAMVRSRQRFAERTYHILLSLLQCMYMYYLLGYKLYDLMDVDTYTKQRLADNTYILALDGDVDFKPSAIITLVDLMKRNYSLGAACGRIHPIGSGPMVWYQKFEYAIGHWLQKSTEHMLGCVLCSPGCFSLFRASALLAPNVMKRYTTRSSEARHYVQYDQAQVLTLLLGLCILKGDETCLPHFLLYFISIPSMYMLLIIYSLCNLNDVSWGTREVAATKSKAEIKEDLAKGIIPVAQDGSTVLRSAIKQPQDNGKSLNPTILCEFTNTIIIHNLESRLSVNTTDKEQATVKVDLRNLRNKAVFFFSITNGLLIILLLLLQINQLYIPWPFGTNSSGEQIFLEPIGFFFLVFYVLILLVQLSAMFLHRWTTMSHIVALTDLCWESRTKQLFDADSEMDTYGVGLAMELQNLQGADEDDANAGSRPDDEIPVDENGRRLNIFNMANRSKKRRQTIVNYEEALVKRLQMIGTGDLDLTGPKENKIFRRLTMRRETLVALNRRVSTWQIPSDKTPKEIIRQFSDEKTNPNTNYAEMRRKSSVAFAFKLRKKTDDDDNDDDDDDDDNDDDDDDYNGDDGTSVFANDTRRRSDVARKRSTAYRNPAFAAVDETDESAILTKHAGEEGLGFETVQQNQPLHLVADVHHDVSSPSMAANRAGRRKKSVRFEKRFSDVRRRSSFT</sequence>
<evidence type="ECO:0000256" key="8">
    <source>
        <dbReference type="SAM" id="Phobius"/>
    </source>
</evidence>
<organism evidence="9 10">
    <name type="scientific">Priapulus caudatus</name>
    <name type="common">Priapulid worm</name>
    <dbReference type="NCBI Taxonomy" id="37621"/>
    <lineage>
        <taxon>Eukaryota</taxon>
        <taxon>Metazoa</taxon>
        <taxon>Ecdysozoa</taxon>
        <taxon>Scalidophora</taxon>
        <taxon>Priapulida</taxon>
        <taxon>Priapulimorpha</taxon>
        <taxon>Priapulimorphida</taxon>
        <taxon>Priapulidae</taxon>
        <taxon>Priapulus</taxon>
    </lineage>
</organism>
<dbReference type="SUPFAM" id="SSF53448">
    <property type="entry name" value="Nucleotide-diphospho-sugar transferases"/>
    <property type="match status" value="1"/>
</dbReference>
<evidence type="ECO:0000313" key="9">
    <source>
        <dbReference type="Proteomes" id="UP000695022"/>
    </source>
</evidence>
<dbReference type="Pfam" id="PF03142">
    <property type="entry name" value="Chitin_synth_2"/>
    <property type="match status" value="1"/>
</dbReference>
<keyword evidence="6 8" id="KW-0472">Membrane</keyword>
<dbReference type="PANTHER" id="PTHR22914">
    <property type="entry name" value="CHITIN SYNTHASE"/>
    <property type="match status" value="1"/>
</dbReference>
<evidence type="ECO:0000256" key="5">
    <source>
        <dbReference type="ARBA" id="ARBA00022989"/>
    </source>
</evidence>
<proteinExistence type="predicted"/>
<dbReference type="GeneID" id="106816902"/>
<comment type="subcellular location">
    <subcellularLocation>
        <location evidence="1">Membrane</location>
        <topology evidence="1">Multi-pass membrane protein</topology>
    </subcellularLocation>
</comment>
<feature type="transmembrane region" description="Helical" evidence="8">
    <location>
        <begin position="646"/>
        <end position="665"/>
    </location>
</feature>
<dbReference type="Proteomes" id="UP000695022">
    <property type="component" value="Unplaced"/>
</dbReference>
<dbReference type="PANTHER" id="PTHR22914:SF42">
    <property type="entry name" value="CHITIN SYNTHASE"/>
    <property type="match status" value="1"/>
</dbReference>
<dbReference type="InterPro" id="IPR029044">
    <property type="entry name" value="Nucleotide-diphossugar_trans"/>
</dbReference>
<protein>
    <recommendedName>
        <fullName evidence="2">chitin synthase</fullName>
        <ecNumber evidence="2">2.4.1.16</ecNumber>
    </recommendedName>
</protein>
<dbReference type="EC" id="2.4.1.16" evidence="2"/>